<dbReference type="PROSITE" id="PS50949">
    <property type="entry name" value="HTH_GNTR"/>
    <property type="match status" value="1"/>
</dbReference>
<dbReference type="PANTHER" id="PTHR44846">
    <property type="entry name" value="MANNOSYL-D-GLYCERATE TRANSPORT/METABOLISM SYSTEM REPRESSOR MNGR-RELATED"/>
    <property type="match status" value="1"/>
</dbReference>
<dbReference type="Pfam" id="PF00392">
    <property type="entry name" value="GntR"/>
    <property type="match status" value="1"/>
</dbReference>
<dbReference type="SMART" id="SM00866">
    <property type="entry name" value="UTRA"/>
    <property type="match status" value="1"/>
</dbReference>
<dbReference type="SMART" id="SM00345">
    <property type="entry name" value="HTH_GNTR"/>
    <property type="match status" value="1"/>
</dbReference>
<dbReference type="GO" id="GO:0045892">
    <property type="term" value="P:negative regulation of DNA-templated transcription"/>
    <property type="evidence" value="ECO:0007669"/>
    <property type="project" value="TreeGrafter"/>
</dbReference>
<dbReference type="RefSeq" id="WP_114831666.1">
    <property type="nucleotide sequence ID" value="NZ_QQTO01000011.1"/>
</dbReference>
<gene>
    <name evidence="5" type="ORF">DWE98_23060</name>
</gene>
<dbReference type="SUPFAM" id="SSF46785">
    <property type="entry name" value="Winged helix' DNA-binding domain"/>
    <property type="match status" value="1"/>
</dbReference>
<evidence type="ECO:0000256" key="1">
    <source>
        <dbReference type="ARBA" id="ARBA00023015"/>
    </source>
</evidence>
<keyword evidence="2" id="KW-0238">DNA-binding</keyword>
<dbReference type="InterPro" id="IPR000524">
    <property type="entry name" value="Tscrpt_reg_HTH_GntR"/>
</dbReference>
<dbReference type="InterPro" id="IPR028978">
    <property type="entry name" value="Chorismate_lyase_/UTRA_dom_sf"/>
</dbReference>
<evidence type="ECO:0000256" key="3">
    <source>
        <dbReference type="ARBA" id="ARBA00023163"/>
    </source>
</evidence>
<evidence type="ECO:0000313" key="5">
    <source>
        <dbReference type="EMBL" id="RDJ20628.1"/>
    </source>
</evidence>
<name>A0A370L040_9HYPH</name>
<dbReference type="InterPro" id="IPR036388">
    <property type="entry name" value="WH-like_DNA-bd_sf"/>
</dbReference>
<dbReference type="Gene3D" id="3.40.1410.10">
    <property type="entry name" value="Chorismate lyase-like"/>
    <property type="match status" value="1"/>
</dbReference>
<evidence type="ECO:0000256" key="2">
    <source>
        <dbReference type="ARBA" id="ARBA00023125"/>
    </source>
</evidence>
<dbReference type="AlphaFoldDB" id="A0A370L040"/>
<dbReference type="PRINTS" id="PR00035">
    <property type="entry name" value="HTHGNTR"/>
</dbReference>
<dbReference type="CDD" id="cd07377">
    <property type="entry name" value="WHTH_GntR"/>
    <property type="match status" value="1"/>
</dbReference>
<dbReference type="SUPFAM" id="SSF64288">
    <property type="entry name" value="Chorismate lyase-like"/>
    <property type="match status" value="1"/>
</dbReference>
<keyword evidence="6" id="KW-1185">Reference proteome</keyword>
<dbReference type="Pfam" id="PF07702">
    <property type="entry name" value="UTRA"/>
    <property type="match status" value="1"/>
</dbReference>
<dbReference type="InterPro" id="IPR050679">
    <property type="entry name" value="Bact_HTH_transcr_reg"/>
</dbReference>
<proteinExistence type="predicted"/>
<evidence type="ECO:0000259" key="4">
    <source>
        <dbReference type="PROSITE" id="PS50949"/>
    </source>
</evidence>
<sequence>MTSTRLKRSQIELDTELAGSAAPLYEQVYNALRSTIATNPRAAVGEALPSEAVLSKRYGVSRITVRQALQMLAAEGFIQKSKARRTRIAVPPQIMLRKQISSIEDITRGGAGRRSIVKSFRLEAPDEQVRKGFELDEKTKLRCLKLELLWQERLIGHSAIYFHPVYGEQLTKADFTDAVFIFPVLQRRFGLKIAGATVQVSAVPASATDVAHLKCPPGTALVDQTFVFRDERGQVVQVNRNQFLGEHYTLTYEVGQTGLAPDANQAMFEH</sequence>
<protein>
    <submittedName>
        <fullName evidence="5">GntR family transcriptional regulator</fullName>
    </submittedName>
</protein>
<organism evidence="5 6">
    <name type="scientific">Bosea caraganae</name>
    <dbReference type="NCBI Taxonomy" id="2763117"/>
    <lineage>
        <taxon>Bacteria</taxon>
        <taxon>Pseudomonadati</taxon>
        <taxon>Pseudomonadota</taxon>
        <taxon>Alphaproteobacteria</taxon>
        <taxon>Hyphomicrobiales</taxon>
        <taxon>Boseaceae</taxon>
        <taxon>Bosea</taxon>
    </lineage>
</organism>
<feature type="domain" description="HTH gntR-type" evidence="4">
    <location>
        <begin position="22"/>
        <end position="91"/>
    </location>
</feature>
<dbReference type="InterPro" id="IPR011663">
    <property type="entry name" value="UTRA"/>
</dbReference>
<dbReference type="InterPro" id="IPR036390">
    <property type="entry name" value="WH_DNA-bd_sf"/>
</dbReference>
<dbReference type="EMBL" id="QQTP01000016">
    <property type="protein sequence ID" value="RDJ20628.1"/>
    <property type="molecule type" value="Genomic_DNA"/>
</dbReference>
<keyword evidence="3" id="KW-0804">Transcription</keyword>
<dbReference type="GO" id="GO:0003677">
    <property type="term" value="F:DNA binding"/>
    <property type="evidence" value="ECO:0007669"/>
    <property type="project" value="UniProtKB-KW"/>
</dbReference>
<dbReference type="Gene3D" id="1.10.10.10">
    <property type="entry name" value="Winged helix-like DNA-binding domain superfamily/Winged helix DNA-binding domain"/>
    <property type="match status" value="1"/>
</dbReference>
<dbReference type="PANTHER" id="PTHR44846:SF1">
    <property type="entry name" value="MANNOSYL-D-GLYCERATE TRANSPORT_METABOLISM SYSTEM REPRESSOR MNGR-RELATED"/>
    <property type="match status" value="1"/>
</dbReference>
<dbReference type="GO" id="GO:0003700">
    <property type="term" value="F:DNA-binding transcription factor activity"/>
    <property type="evidence" value="ECO:0007669"/>
    <property type="project" value="InterPro"/>
</dbReference>
<dbReference type="OrthoDB" id="9794015at2"/>
<comment type="caution">
    <text evidence="5">The sequence shown here is derived from an EMBL/GenBank/DDBJ whole genome shotgun (WGS) entry which is preliminary data.</text>
</comment>
<evidence type="ECO:0000313" key="6">
    <source>
        <dbReference type="Proteomes" id="UP000255207"/>
    </source>
</evidence>
<dbReference type="Proteomes" id="UP000255207">
    <property type="component" value="Unassembled WGS sequence"/>
</dbReference>
<accession>A0A370L040</accession>
<reference evidence="6" key="1">
    <citation type="submission" date="2018-07" db="EMBL/GenBank/DDBJ databases">
        <authorList>
            <person name="Safronova V.I."/>
            <person name="Chirak E.R."/>
            <person name="Sazanova A.L."/>
        </authorList>
    </citation>
    <scope>NUCLEOTIDE SEQUENCE [LARGE SCALE GENOMIC DNA]</scope>
    <source>
        <strain evidence="6">RCAM04685</strain>
    </source>
</reference>
<keyword evidence="1" id="KW-0805">Transcription regulation</keyword>